<keyword evidence="4" id="KW-1185">Reference proteome</keyword>
<organism evidence="3 4">
    <name type="scientific">Stegodyphus mimosarum</name>
    <name type="common">African social velvet spider</name>
    <dbReference type="NCBI Taxonomy" id="407821"/>
    <lineage>
        <taxon>Eukaryota</taxon>
        <taxon>Metazoa</taxon>
        <taxon>Ecdysozoa</taxon>
        <taxon>Arthropoda</taxon>
        <taxon>Chelicerata</taxon>
        <taxon>Arachnida</taxon>
        <taxon>Araneae</taxon>
        <taxon>Araneomorphae</taxon>
        <taxon>Entelegynae</taxon>
        <taxon>Eresoidea</taxon>
        <taxon>Eresidae</taxon>
        <taxon>Stegodyphus</taxon>
    </lineage>
</organism>
<dbReference type="AlphaFoldDB" id="A0A087TND3"/>
<dbReference type="Proteomes" id="UP000054359">
    <property type="component" value="Unassembled WGS sequence"/>
</dbReference>
<dbReference type="EMBL" id="KK116036">
    <property type="protein sequence ID" value="KFM66622.1"/>
    <property type="molecule type" value="Genomic_DNA"/>
</dbReference>
<dbReference type="PROSITE" id="PS50878">
    <property type="entry name" value="RT_POL"/>
    <property type="match status" value="1"/>
</dbReference>
<feature type="region of interest" description="Disordered" evidence="1">
    <location>
        <begin position="14"/>
        <end position="35"/>
    </location>
</feature>
<name>A0A087TND3_STEMI</name>
<dbReference type="OMA" id="NNAIESC"/>
<evidence type="ECO:0000313" key="4">
    <source>
        <dbReference type="Proteomes" id="UP000054359"/>
    </source>
</evidence>
<dbReference type="PANTHER" id="PTHR19446">
    <property type="entry name" value="REVERSE TRANSCRIPTASES"/>
    <property type="match status" value="1"/>
</dbReference>
<dbReference type="STRING" id="407821.A0A087TND3"/>
<dbReference type="InterPro" id="IPR043502">
    <property type="entry name" value="DNA/RNA_pol_sf"/>
</dbReference>
<dbReference type="Pfam" id="PF00078">
    <property type="entry name" value="RVT_1"/>
    <property type="match status" value="1"/>
</dbReference>
<evidence type="ECO:0000313" key="3">
    <source>
        <dbReference type="EMBL" id="KFM66622.1"/>
    </source>
</evidence>
<dbReference type="InterPro" id="IPR000477">
    <property type="entry name" value="RT_dom"/>
</dbReference>
<dbReference type="Gene3D" id="3.30.70.270">
    <property type="match status" value="1"/>
</dbReference>
<evidence type="ECO:0000259" key="2">
    <source>
        <dbReference type="PROSITE" id="PS50878"/>
    </source>
</evidence>
<dbReference type="OrthoDB" id="6437474at2759"/>
<gene>
    <name evidence="3" type="ORF">X975_06987</name>
</gene>
<feature type="domain" description="Reverse transcriptase" evidence="2">
    <location>
        <begin position="84"/>
        <end position="356"/>
    </location>
</feature>
<accession>A0A087TND3</accession>
<evidence type="ECO:0000256" key="1">
    <source>
        <dbReference type="SAM" id="MobiDB-lite"/>
    </source>
</evidence>
<reference evidence="3 4" key="1">
    <citation type="submission" date="2013-11" db="EMBL/GenBank/DDBJ databases">
        <title>Genome sequencing of Stegodyphus mimosarum.</title>
        <authorList>
            <person name="Bechsgaard J."/>
        </authorList>
    </citation>
    <scope>NUCLEOTIDE SEQUENCE [LARGE SCALE GENOMIC DNA]</scope>
</reference>
<dbReference type="GO" id="GO:0071897">
    <property type="term" value="P:DNA biosynthetic process"/>
    <property type="evidence" value="ECO:0007669"/>
    <property type="project" value="UniProtKB-ARBA"/>
</dbReference>
<sequence length="456" mass="51929">MKTILNTIFTVDNPQDDSPEQTHIRTQSTTINTEDDPEFTNREILQVLRELPQRKAPGPDGIDYRIIKLVIRTNINIFNTLFNRLLQAGSFPKCFKVGQVVLFLKKNKDPKQPESYRPICLLSALGKVFEKLLIARLRHHLLISEYLSPIQYGFTPGKSTLHALKAVRDQIIDNRSTGYHTAFVSIDLKSAFDTLWWPAILQALREAKCPKNIYQTIQHYLSNRHLVMPYNSGFVEKEQTQGCPQGSCAGPFLWNVTYNRVLAQTWPEHTRVIAYADDTALVVRGHTRDELQNNAIESCTLLQRRCTVLKLKIAESKSQILLIPKKGGSLARQPRITINGQRLKITKELRYLGITFDSKLNWIPHVMELRKKTMHMAPQLKFMRGHQWGLNPYIQKTLYKTVTEKIVTYGAAIWSAPMQARSDAGPQNKGGRGAILINHNGKGTVPTSSVAYRLSY</sequence>
<dbReference type="InterPro" id="IPR043128">
    <property type="entry name" value="Rev_trsase/Diguanyl_cyclase"/>
</dbReference>
<dbReference type="SUPFAM" id="SSF56672">
    <property type="entry name" value="DNA/RNA polymerases"/>
    <property type="match status" value="1"/>
</dbReference>
<feature type="non-terminal residue" evidence="3">
    <location>
        <position position="456"/>
    </location>
</feature>
<dbReference type="CDD" id="cd01650">
    <property type="entry name" value="RT_nLTR_like"/>
    <property type="match status" value="1"/>
</dbReference>
<proteinExistence type="predicted"/>
<protein>
    <recommendedName>
        <fullName evidence="2">Reverse transcriptase domain-containing protein</fullName>
    </recommendedName>
</protein>